<keyword evidence="6" id="KW-0299">Galactose metabolism</keyword>
<dbReference type="Proteomes" id="UP000536275">
    <property type="component" value="Unassembled WGS sequence"/>
</dbReference>
<keyword evidence="5" id="KW-0520">NAD</keyword>
<dbReference type="AlphaFoldDB" id="A0A8H6BZQ0"/>
<protein>
    <submittedName>
        <fullName evidence="13">UDP-glucose 4-epimerase GalE</fullName>
    </submittedName>
</protein>
<keyword evidence="8" id="KW-0119">Carbohydrate metabolism</keyword>
<dbReference type="InterPro" id="IPR014718">
    <property type="entry name" value="GH-type_carb-bd"/>
</dbReference>
<evidence type="ECO:0000256" key="4">
    <source>
        <dbReference type="ARBA" id="ARBA00005028"/>
    </source>
</evidence>
<dbReference type="SUPFAM" id="SSF74650">
    <property type="entry name" value="Galactose mutarotase-like"/>
    <property type="match status" value="1"/>
</dbReference>
<dbReference type="GO" id="GO:0030246">
    <property type="term" value="F:carbohydrate binding"/>
    <property type="evidence" value="ECO:0007669"/>
    <property type="project" value="InterPro"/>
</dbReference>
<keyword evidence="7" id="KW-0413">Isomerase</keyword>
<evidence type="ECO:0000256" key="5">
    <source>
        <dbReference type="ARBA" id="ARBA00023027"/>
    </source>
</evidence>
<evidence type="ECO:0000256" key="2">
    <source>
        <dbReference type="ARBA" id="ARBA00001911"/>
    </source>
</evidence>
<comment type="pathway">
    <text evidence="4">Carbohydrate metabolism; hexose metabolism.</text>
</comment>
<evidence type="ECO:0000256" key="7">
    <source>
        <dbReference type="ARBA" id="ARBA00023235"/>
    </source>
</evidence>
<dbReference type="EMBL" id="JABWAD010000027">
    <property type="protein sequence ID" value="KAF6070326.1"/>
    <property type="molecule type" value="Genomic_DNA"/>
</dbReference>
<organism evidence="13 14">
    <name type="scientific">Candida albicans</name>
    <name type="common">Yeast</name>
    <dbReference type="NCBI Taxonomy" id="5476"/>
    <lineage>
        <taxon>Eukaryota</taxon>
        <taxon>Fungi</taxon>
        <taxon>Dikarya</taxon>
        <taxon>Ascomycota</taxon>
        <taxon>Saccharomycotina</taxon>
        <taxon>Pichiomycetes</taxon>
        <taxon>Debaryomycetaceae</taxon>
        <taxon>Candida/Lodderomyces clade</taxon>
        <taxon>Candida</taxon>
    </lineage>
</organism>
<evidence type="ECO:0000259" key="12">
    <source>
        <dbReference type="Pfam" id="PF01370"/>
    </source>
</evidence>
<comment type="pathway">
    <text evidence="3">Carbohydrate metabolism; galactose metabolism.</text>
</comment>
<dbReference type="Pfam" id="PF01263">
    <property type="entry name" value="Aldose_epim"/>
    <property type="match status" value="1"/>
</dbReference>
<dbReference type="InterPro" id="IPR001509">
    <property type="entry name" value="Epimerase_deHydtase"/>
</dbReference>
<dbReference type="Gene3D" id="3.90.25.10">
    <property type="entry name" value="UDP-galactose 4-epimerase, domain 1"/>
    <property type="match status" value="1"/>
</dbReference>
<dbReference type="InterPro" id="IPR008183">
    <property type="entry name" value="Aldose_1/G6P_1-epimerase"/>
</dbReference>
<comment type="caution">
    <text evidence="13">The sequence shown here is derived from an EMBL/GenBank/DDBJ whole genome shotgun (WGS) entry which is preliminary data.</text>
</comment>
<dbReference type="NCBIfam" id="TIGR01179">
    <property type="entry name" value="galE"/>
    <property type="match status" value="1"/>
</dbReference>
<gene>
    <name evidence="13" type="ORF">FOB64_002402</name>
</gene>
<comment type="catalytic activity">
    <reaction evidence="1">
        <text>UDP-alpha-D-glucose = UDP-alpha-D-galactose</text>
        <dbReference type="Rhea" id="RHEA:22168"/>
        <dbReference type="ChEBI" id="CHEBI:58885"/>
        <dbReference type="ChEBI" id="CHEBI:66914"/>
        <dbReference type="EC" id="5.1.3.2"/>
    </reaction>
</comment>
<comment type="similarity">
    <text evidence="10">In the N-terminal section; belongs to the NAD(P)-dependent epimerase/dehydratase family.</text>
</comment>
<dbReference type="GO" id="GO:0005829">
    <property type="term" value="C:cytosol"/>
    <property type="evidence" value="ECO:0007669"/>
    <property type="project" value="TreeGrafter"/>
</dbReference>
<dbReference type="CDD" id="cd09019">
    <property type="entry name" value="galactose_mutarotase_like"/>
    <property type="match status" value="1"/>
</dbReference>
<proteinExistence type="inferred from homology"/>
<accession>A0A8H6BZQ0</accession>
<dbReference type="GO" id="GO:0006012">
    <property type="term" value="P:galactose metabolic process"/>
    <property type="evidence" value="ECO:0007669"/>
    <property type="project" value="UniProtKB-KW"/>
</dbReference>
<dbReference type="Pfam" id="PF01370">
    <property type="entry name" value="Epimerase"/>
    <property type="match status" value="1"/>
</dbReference>
<dbReference type="PANTHER" id="PTHR43725:SF47">
    <property type="entry name" value="UDP-GLUCOSE 4-EPIMERASE"/>
    <property type="match status" value="1"/>
</dbReference>
<evidence type="ECO:0000256" key="8">
    <source>
        <dbReference type="ARBA" id="ARBA00023277"/>
    </source>
</evidence>
<dbReference type="PANTHER" id="PTHR43725">
    <property type="entry name" value="UDP-GLUCOSE 4-EPIMERASE"/>
    <property type="match status" value="1"/>
</dbReference>
<evidence type="ECO:0000313" key="14">
    <source>
        <dbReference type="Proteomes" id="UP000536275"/>
    </source>
</evidence>
<sequence length="629" mass="70641">MSNEYILVTGGAGYIGSHTVIELISNGYKVVIVDNLSNSSYDAVARIEFIVKQHVPFYDVDIRNYEQLNKVFQDYKISGVIHFAALKAVGESTKIPLAYYDNNVSGTVNLLEVCKANDVKTIVFSSSATVYGDVTRFGDNSMIPIPEHCPMDPTNPYGRTKFIIESILKDIYNSDDAWKVAILRYFNPIGAHPSGLLGEDPLGSQITYYLIWLKCYSRDGTPIRDYIHVVDLAKGHIAALAYLKNLQSKGLYREWNLGTGKGSTVFEVYHAFSKVVGRELPHEVVGRRAGDVLDLTAKPDRANKELQWKTELAIDDACKDLWKWTTENPFGFNIENYSWKEFDGFNNRLHSFVAGDLKVNLANRAYNNAEDFKSETNPFFGTTVGRYANRISNGEFKLNGKVYKLTKNEGANNLHGGANGFDKQDFFGPVVKSRDGKFFVDFLLVDKDGNDGFPGELEAIVHYTIDDSSVEIEYECQLLSGEATIVNMTNHSYFNVSNSDTIEGTEVKLITDKMLEVDSQLLPTGKFIENEKAASPIVLNENDVFDNCFIVDEECGIDTRDKPLKQVFEATTFQFYTGDGVNTKGFGKRCGFCVEPSRFINAINHKEWSNQVILKKGDVYGSKIKYEFQ</sequence>
<comment type="function">
    <text evidence="9">Mutarotase converts alpha-aldose to the beta-anomer. It is active on D-glucose, L-arabinose, D-xylose, D-galactose, maltose and lactose.</text>
</comment>
<evidence type="ECO:0000256" key="9">
    <source>
        <dbReference type="ARBA" id="ARBA00037676"/>
    </source>
</evidence>
<feature type="domain" description="NAD-dependent epimerase/dehydratase" evidence="12">
    <location>
        <begin position="6"/>
        <end position="250"/>
    </location>
</feature>
<comment type="similarity">
    <text evidence="11">In the C-terminal section; belongs to the aldose epimerase family.</text>
</comment>
<evidence type="ECO:0000256" key="10">
    <source>
        <dbReference type="ARBA" id="ARBA00037955"/>
    </source>
</evidence>
<dbReference type="SUPFAM" id="SSF51735">
    <property type="entry name" value="NAD(P)-binding Rossmann-fold domains"/>
    <property type="match status" value="1"/>
</dbReference>
<dbReference type="Gene3D" id="2.70.98.10">
    <property type="match status" value="1"/>
</dbReference>
<evidence type="ECO:0000313" key="13">
    <source>
        <dbReference type="EMBL" id="KAF6070326.1"/>
    </source>
</evidence>
<dbReference type="InterPro" id="IPR047215">
    <property type="entry name" value="Galactose_mutarotase-like"/>
</dbReference>
<evidence type="ECO:0000256" key="1">
    <source>
        <dbReference type="ARBA" id="ARBA00000083"/>
    </source>
</evidence>
<name>A0A8H6BZQ0_CANAX</name>
<evidence type="ECO:0000256" key="3">
    <source>
        <dbReference type="ARBA" id="ARBA00004947"/>
    </source>
</evidence>
<dbReference type="InterPro" id="IPR036291">
    <property type="entry name" value="NAD(P)-bd_dom_sf"/>
</dbReference>
<reference evidence="13 14" key="1">
    <citation type="submission" date="2020-03" db="EMBL/GenBank/DDBJ databases">
        <title>FDA dAtabase for Regulatory Grade micrObial Sequences (FDA-ARGOS): Supporting development and validation of Infectious Disease Dx tests.</title>
        <authorList>
            <person name="Campos J."/>
            <person name="Goldberg B."/>
            <person name="Tallon L."/>
            <person name="Sadzewicz L."/>
            <person name="Vavikolanu K."/>
            <person name="Mehta A."/>
            <person name="Aluvathingal J."/>
            <person name="Nadendla S."/>
            <person name="Nandy P."/>
            <person name="Geyer C."/>
            <person name="Yan Y."/>
            <person name="Sichtig H."/>
        </authorList>
    </citation>
    <scope>NUCLEOTIDE SEQUENCE [LARGE SCALE GENOMIC DNA]</scope>
    <source>
        <strain evidence="13 14">FDAARGOS_656</strain>
    </source>
</reference>
<dbReference type="GO" id="GO:0003978">
    <property type="term" value="F:UDP-glucose 4-epimerase activity"/>
    <property type="evidence" value="ECO:0007669"/>
    <property type="project" value="UniProtKB-EC"/>
</dbReference>
<dbReference type="CDD" id="cd05247">
    <property type="entry name" value="UDP_G4E_1_SDR_e"/>
    <property type="match status" value="1"/>
</dbReference>
<comment type="cofactor">
    <cofactor evidence="2">
        <name>NAD(+)</name>
        <dbReference type="ChEBI" id="CHEBI:57540"/>
    </cofactor>
</comment>
<dbReference type="InterPro" id="IPR011013">
    <property type="entry name" value="Gal_mutarotase_sf_dom"/>
</dbReference>
<evidence type="ECO:0000256" key="11">
    <source>
        <dbReference type="ARBA" id="ARBA00038238"/>
    </source>
</evidence>
<dbReference type="Gene3D" id="3.40.50.720">
    <property type="entry name" value="NAD(P)-binding Rossmann-like Domain"/>
    <property type="match status" value="1"/>
</dbReference>
<dbReference type="InterPro" id="IPR005886">
    <property type="entry name" value="UDP_G4E"/>
</dbReference>
<evidence type="ECO:0000256" key="6">
    <source>
        <dbReference type="ARBA" id="ARBA00023144"/>
    </source>
</evidence>